<comment type="caution">
    <text evidence="7">The sequence shown here is derived from an EMBL/GenBank/DDBJ whole genome shotgun (WGS) entry which is preliminary data.</text>
</comment>
<dbReference type="Gene3D" id="3.40.50.150">
    <property type="entry name" value="Vaccinia Virus protein VP39"/>
    <property type="match status" value="1"/>
</dbReference>
<dbReference type="HAMAP" id="MF_00735">
    <property type="entry name" value="Methyltr_PrmA"/>
    <property type="match status" value="1"/>
</dbReference>
<dbReference type="EC" id="2.1.1.-" evidence="6"/>
<dbReference type="GO" id="GO:0005829">
    <property type="term" value="C:cytosol"/>
    <property type="evidence" value="ECO:0007669"/>
    <property type="project" value="TreeGrafter"/>
</dbReference>
<dbReference type="GO" id="GO:0032259">
    <property type="term" value="P:methylation"/>
    <property type="evidence" value="ECO:0007669"/>
    <property type="project" value="UniProtKB-KW"/>
</dbReference>
<comment type="catalytic activity">
    <reaction evidence="6">
        <text>L-lysyl-[protein] + 3 S-adenosyl-L-methionine = N(6),N(6),N(6)-trimethyl-L-lysyl-[protein] + 3 S-adenosyl-L-homocysteine + 3 H(+)</text>
        <dbReference type="Rhea" id="RHEA:54192"/>
        <dbReference type="Rhea" id="RHEA-COMP:9752"/>
        <dbReference type="Rhea" id="RHEA-COMP:13826"/>
        <dbReference type="ChEBI" id="CHEBI:15378"/>
        <dbReference type="ChEBI" id="CHEBI:29969"/>
        <dbReference type="ChEBI" id="CHEBI:57856"/>
        <dbReference type="ChEBI" id="CHEBI:59789"/>
        <dbReference type="ChEBI" id="CHEBI:61961"/>
    </reaction>
</comment>
<reference evidence="7 8" key="1">
    <citation type="submission" date="2024-02" db="EMBL/GenBank/DDBJ databases">
        <title>A novel Wenzhouxiangellaceae bacterium, isolated from coastal sediments.</title>
        <authorList>
            <person name="Du Z.-J."/>
            <person name="Ye Y.-Q."/>
            <person name="Zhang X.-Y."/>
        </authorList>
    </citation>
    <scope>NUCLEOTIDE SEQUENCE [LARGE SCALE GENOMIC DNA]</scope>
    <source>
        <strain evidence="7 8">CH-27</strain>
    </source>
</reference>
<organism evidence="7 8">
    <name type="scientific">Elongatibacter sediminis</name>
    <dbReference type="NCBI Taxonomy" id="3119006"/>
    <lineage>
        <taxon>Bacteria</taxon>
        <taxon>Pseudomonadati</taxon>
        <taxon>Pseudomonadota</taxon>
        <taxon>Gammaproteobacteria</taxon>
        <taxon>Chromatiales</taxon>
        <taxon>Wenzhouxiangellaceae</taxon>
        <taxon>Elongatibacter</taxon>
    </lineage>
</organism>
<dbReference type="Proteomes" id="UP001359886">
    <property type="component" value="Unassembled WGS sequence"/>
</dbReference>
<keyword evidence="4 6" id="KW-0808">Transferase</keyword>
<dbReference type="PIRSF" id="PIRSF000401">
    <property type="entry name" value="RPL11_MTase"/>
    <property type="match status" value="1"/>
</dbReference>
<keyword evidence="2 6" id="KW-0963">Cytoplasm</keyword>
<gene>
    <name evidence="6 7" type="primary">prmA</name>
    <name evidence="7" type="ORF">V3330_14210</name>
</gene>
<comment type="function">
    <text evidence="6">Methylates ribosomal protein L11.</text>
</comment>
<dbReference type="InterPro" id="IPR050078">
    <property type="entry name" value="Ribosomal_L11_MeTrfase_PrmA"/>
</dbReference>
<evidence type="ECO:0000256" key="4">
    <source>
        <dbReference type="ARBA" id="ARBA00022679"/>
    </source>
</evidence>
<dbReference type="NCBIfam" id="TIGR00406">
    <property type="entry name" value="prmA"/>
    <property type="match status" value="1"/>
</dbReference>
<evidence type="ECO:0000256" key="1">
    <source>
        <dbReference type="ARBA" id="ARBA00009741"/>
    </source>
</evidence>
<dbReference type="GO" id="GO:0005840">
    <property type="term" value="C:ribosome"/>
    <property type="evidence" value="ECO:0007669"/>
    <property type="project" value="UniProtKB-KW"/>
</dbReference>
<keyword evidence="7" id="KW-0687">Ribonucleoprotein</keyword>
<evidence type="ECO:0000256" key="5">
    <source>
        <dbReference type="ARBA" id="ARBA00022691"/>
    </source>
</evidence>
<dbReference type="AlphaFoldDB" id="A0AAW9R801"/>
<evidence type="ECO:0000313" key="7">
    <source>
        <dbReference type="EMBL" id="MEJ8568784.1"/>
    </source>
</evidence>
<name>A0AAW9R801_9GAMM</name>
<feature type="binding site" evidence="6">
    <location>
        <position position="229"/>
    </location>
    <ligand>
        <name>S-adenosyl-L-methionine</name>
        <dbReference type="ChEBI" id="CHEBI:59789"/>
    </ligand>
</feature>
<dbReference type="Pfam" id="PF06325">
    <property type="entry name" value="PrmA"/>
    <property type="match status" value="1"/>
</dbReference>
<dbReference type="CDD" id="cd02440">
    <property type="entry name" value="AdoMet_MTases"/>
    <property type="match status" value="1"/>
</dbReference>
<sequence length="300" mass="31814">MPWAEISLTVDREHVPQAEELLENHGALAVTLLDPVDDPVLEPPVGETPLWPVVELRALFPEHADRDGVLDAVLGLPGVSRPDAAAWTRVEDQDWERAWLDRFRPMRFGENLWIVPTGMEVPADAGQVLRLDPGLAFGTGTHATTALCLDWIDSQAFAGCRVLDYGCGSGVLGIAAALKGAALVLGIDNDPQALAATADNAGRNGVCDRVRCQLPDPFEPDSFDFVLANILAAPLIDLAPRLGGCLAPGGKIVLSGILAAGQADAVAEAYAPYVEHIERAERDGWVRLTGIAPGRSGDGT</sequence>
<proteinExistence type="inferred from homology"/>
<dbReference type="InterPro" id="IPR029063">
    <property type="entry name" value="SAM-dependent_MTases_sf"/>
</dbReference>
<evidence type="ECO:0000313" key="8">
    <source>
        <dbReference type="Proteomes" id="UP001359886"/>
    </source>
</evidence>
<keyword evidence="7" id="KW-0689">Ribosomal protein</keyword>
<accession>A0AAW9R801</accession>
<dbReference type="SUPFAM" id="SSF53335">
    <property type="entry name" value="S-adenosyl-L-methionine-dependent methyltransferases"/>
    <property type="match status" value="1"/>
</dbReference>
<evidence type="ECO:0000256" key="6">
    <source>
        <dbReference type="HAMAP-Rule" id="MF_00735"/>
    </source>
</evidence>
<keyword evidence="5 6" id="KW-0949">S-adenosyl-L-methionine</keyword>
<dbReference type="RefSeq" id="WP_354696105.1">
    <property type="nucleotide sequence ID" value="NZ_JAZHOG010000009.1"/>
</dbReference>
<evidence type="ECO:0000256" key="2">
    <source>
        <dbReference type="ARBA" id="ARBA00022490"/>
    </source>
</evidence>
<comment type="subcellular location">
    <subcellularLocation>
        <location evidence="6">Cytoplasm</location>
    </subcellularLocation>
</comment>
<dbReference type="InterPro" id="IPR004498">
    <property type="entry name" value="Ribosomal_PrmA_MeTrfase"/>
</dbReference>
<keyword evidence="8" id="KW-1185">Reference proteome</keyword>
<feature type="binding site" evidence="6">
    <location>
        <position position="188"/>
    </location>
    <ligand>
        <name>S-adenosyl-L-methionine</name>
        <dbReference type="ChEBI" id="CHEBI:59789"/>
    </ligand>
</feature>
<dbReference type="PANTHER" id="PTHR43648">
    <property type="entry name" value="ELECTRON TRANSFER FLAVOPROTEIN BETA SUBUNIT LYSINE METHYLTRANSFERASE"/>
    <property type="match status" value="1"/>
</dbReference>
<keyword evidence="3 6" id="KW-0489">Methyltransferase</keyword>
<comment type="similarity">
    <text evidence="1 6">Belongs to the methyltransferase superfamily. PrmA family.</text>
</comment>
<evidence type="ECO:0000256" key="3">
    <source>
        <dbReference type="ARBA" id="ARBA00022603"/>
    </source>
</evidence>
<feature type="binding site" evidence="6">
    <location>
        <position position="145"/>
    </location>
    <ligand>
        <name>S-adenosyl-L-methionine</name>
        <dbReference type="ChEBI" id="CHEBI:59789"/>
    </ligand>
</feature>
<dbReference type="EMBL" id="JAZHOG010000009">
    <property type="protein sequence ID" value="MEJ8568784.1"/>
    <property type="molecule type" value="Genomic_DNA"/>
</dbReference>
<dbReference type="GO" id="GO:0016279">
    <property type="term" value="F:protein-lysine N-methyltransferase activity"/>
    <property type="evidence" value="ECO:0007669"/>
    <property type="project" value="TreeGrafter"/>
</dbReference>
<protein>
    <recommendedName>
        <fullName evidence="6">Ribosomal protein L11 methyltransferase</fullName>
        <shortName evidence="6">L11 Mtase</shortName>
        <ecNumber evidence="6">2.1.1.-</ecNumber>
    </recommendedName>
</protein>
<dbReference type="PANTHER" id="PTHR43648:SF1">
    <property type="entry name" value="ELECTRON TRANSFER FLAVOPROTEIN BETA SUBUNIT LYSINE METHYLTRANSFERASE"/>
    <property type="match status" value="1"/>
</dbReference>
<feature type="binding site" evidence="6">
    <location>
        <position position="166"/>
    </location>
    <ligand>
        <name>S-adenosyl-L-methionine</name>
        <dbReference type="ChEBI" id="CHEBI:59789"/>
    </ligand>
</feature>